<dbReference type="RefSeq" id="XP_024404985.1">
    <property type="nucleotide sequence ID" value="XM_024550278.1"/>
</dbReference>
<dbReference type="EMBL" id="JPDN02000033">
    <property type="protein sequence ID" value="PON22943.1"/>
    <property type="molecule type" value="Genomic_DNA"/>
</dbReference>
<dbReference type="AlphaFoldDB" id="A0A2P4ZF93"/>
<organism evidence="1 2">
    <name type="scientific">Trichoderma gamsii</name>
    <dbReference type="NCBI Taxonomy" id="398673"/>
    <lineage>
        <taxon>Eukaryota</taxon>
        <taxon>Fungi</taxon>
        <taxon>Dikarya</taxon>
        <taxon>Ascomycota</taxon>
        <taxon>Pezizomycotina</taxon>
        <taxon>Sordariomycetes</taxon>
        <taxon>Hypocreomycetidae</taxon>
        <taxon>Hypocreales</taxon>
        <taxon>Hypocreaceae</taxon>
        <taxon>Trichoderma</taxon>
    </lineage>
</organism>
<evidence type="ECO:0000313" key="1">
    <source>
        <dbReference type="EMBL" id="PON22943.1"/>
    </source>
</evidence>
<dbReference type="Proteomes" id="UP000054821">
    <property type="component" value="Unassembled WGS sequence"/>
</dbReference>
<keyword evidence="2" id="KW-1185">Reference proteome</keyword>
<gene>
    <name evidence="1" type="ORF">TGAM01_v208198</name>
</gene>
<comment type="caution">
    <text evidence="1">The sequence shown here is derived from an EMBL/GenBank/DDBJ whole genome shotgun (WGS) entry which is preliminary data.</text>
</comment>
<dbReference type="GeneID" id="29989378"/>
<name>A0A2P4ZF93_9HYPO</name>
<protein>
    <submittedName>
        <fullName evidence="1">Uncharacterized protein</fullName>
    </submittedName>
</protein>
<proteinExistence type="predicted"/>
<accession>A0A2P4ZF93</accession>
<sequence length="140" mass="14919">SPRHDIAQSGQQLRTGLNWQDDCFEVILRLAFTASCNVMGTISSAMQTSLRRLFVEFSHLKLSGMMSFDVFSRGFEALEPLWLTDALCRPATISSCLRCASGGQPSAILRPVGCGIPSNGLTITPPAPPNGSTEATVGSS</sequence>
<feature type="non-terminal residue" evidence="1">
    <location>
        <position position="1"/>
    </location>
</feature>
<evidence type="ECO:0000313" key="2">
    <source>
        <dbReference type="Proteomes" id="UP000054821"/>
    </source>
</evidence>
<reference evidence="1 2" key="1">
    <citation type="journal article" date="2016" name="Genome Announc.">
        <title>Draft Whole-Genome Sequence of Trichoderma gamsii T6085, a Promising Biocontrol Agent of Fusarium Head Blight on Wheat.</title>
        <authorList>
            <person name="Baroncelli R."/>
            <person name="Zapparata A."/>
            <person name="Piaggeschi G."/>
            <person name="Sarrocco S."/>
            <person name="Vannacci G."/>
        </authorList>
    </citation>
    <scope>NUCLEOTIDE SEQUENCE [LARGE SCALE GENOMIC DNA]</scope>
    <source>
        <strain evidence="1 2">T6085</strain>
    </source>
</reference>